<protein>
    <submittedName>
        <fullName evidence="1">Uncharacterized protein</fullName>
    </submittedName>
</protein>
<sequence length="94" mass="10251">MKTLAFFLLSILAFQTFFSTLIVTEARPLMQISEIPNDSFVKNIDNSASAGRRPGPAPPPPPIRAPPPHPGNTFKFIQDVANLLEKSLPNPLLA</sequence>
<accession>A0ACB9PH90</accession>
<keyword evidence="2" id="KW-1185">Reference proteome</keyword>
<reference evidence="1 2" key="1">
    <citation type="journal article" date="2022" name="DNA Res.">
        <title>Chromosomal-level genome assembly of the orchid tree Bauhinia variegata (Leguminosae; Cercidoideae) supports the allotetraploid origin hypothesis of Bauhinia.</title>
        <authorList>
            <person name="Zhong Y."/>
            <person name="Chen Y."/>
            <person name="Zheng D."/>
            <person name="Pang J."/>
            <person name="Liu Y."/>
            <person name="Luo S."/>
            <person name="Meng S."/>
            <person name="Qian L."/>
            <person name="Wei D."/>
            <person name="Dai S."/>
            <person name="Zhou R."/>
        </authorList>
    </citation>
    <scope>NUCLEOTIDE SEQUENCE [LARGE SCALE GENOMIC DNA]</scope>
    <source>
        <strain evidence="1">BV-YZ2020</strain>
    </source>
</reference>
<dbReference type="EMBL" id="CM039429">
    <property type="protein sequence ID" value="KAI4347908.1"/>
    <property type="molecule type" value="Genomic_DNA"/>
</dbReference>
<name>A0ACB9PH90_BAUVA</name>
<organism evidence="1 2">
    <name type="scientific">Bauhinia variegata</name>
    <name type="common">Purple orchid tree</name>
    <name type="synonym">Phanera variegata</name>
    <dbReference type="NCBI Taxonomy" id="167791"/>
    <lineage>
        <taxon>Eukaryota</taxon>
        <taxon>Viridiplantae</taxon>
        <taxon>Streptophyta</taxon>
        <taxon>Embryophyta</taxon>
        <taxon>Tracheophyta</taxon>
        <taxon>Spermatophyta</taxon>
        <taxon>Magnoliopsida</taxon>
        <taxon>eudicotyledons</taxon>
        <taxon>Gunneridae</taxon>
        <taxon>Pentapetalae</taxon>
        <taxon>rosids</taxon>
        <taxon>fabids</taxon>
        <taxon>Fabales</taxon>
        <taxon>Fabaceae</taxon>
        <taxon>Cercidoideae</taxon>
        <taxon>Cercideae</taxon>
        <taxon>Bauhiniinae</taxon>
        <taxon>Bauhinia</taxon>
    </lineage>
</organism>
<comment type="caution">
    <text evidence="1">The sequence shown here is derived from an EMBL/GenBank/DDBJ whole genome shotgun (WGS) entry which is preliminary data.</text>
</comment>
<dbReference type="Proteomes" id="UP000828941">
    <property type="component" value="Chromosome 4"/>
</dbReference>
<proteinExistence type="predicted"/>
<evidence type="ECO:0000313" key="1">
    <source>
        <dbReference type="EMBL" id="KAI4347908.1"/>
    </source>
</evidence>
<evidence type="ECO:0000313" key="2">
    <source>
        <dbReference type="Proteomes" id="UP000828941"/>
    </source>
</evidence>
<gene>
    <name evidence="1" type="ORF">L6164_008683</name>
</gene>